<dbReference type="KEGG" id="dzi:111296403"/>
<dbReference type="InterPro" id="IPR011989">
    <property type="entry name" value="ARM-like"/>
</dbReference>
<name>A0A6P5Z285_DURZI</name>
<dbReference type="Proteomes" id="UP000515121">
    <property type="component" value="Unplaced"/>
</dbReference>
<dbReference type="PROSITE" id="PS50077">
    <property type="entry name" value="HEAT_REPEAT"/>
    <property type="match status" value="1"/>
</dbReference>
<dbReference type="SUPFAM" id="SSF48371">
    <property type="entry name" value="ARM repeat"/>
    <property type="match status" value="1"/>
</dbReference>
<evidence type="ECO:0000256" key="1">
    <source>
        <dbReference type="ARBA" id="ARBA00022737"/>
    </source>
</evidence>
<evidence type="ECO:0000313" key="4">
    <source>
        <dbReference type="RefSeq" id="XP_022746426.1"/>
    </source>
</evidence>
<dbReference type="GeneID" id="111296403"/>
<dbReference type="OrthoDB" id="543373at2759"/>
<dbReference type="InterPro" id="IPR016024">
    <property type="entry name" value="ARM-type_fold"/>
</dbReference>
<proteinExistence type="predicted"/>
<sequence length="156" mass="17880">MSTDSISTQLRLQELEDILGPDLTQFKILICQLISNDEDQVMLENLEEVVPKVLKSLNDTHPCVRLVAINAIRELSEELDPELQTQYHEISLITLVEVMNDFQSSKLKKGPAASAFVGFIDNGTQNIQDLYRKIVNDCCTMKKWRDRFQEQPLDDL</sequence>
<feature type="repeat" description="HEAT" evidence="2">
    <location>
        <begin position="49"/>
        <end position="87"/>
    </location>
</feature>
<evidence type="ECO:0000256" key="2">
    <source>
        <dbReference type="PROSITE-ProRule" id="PRU00103"/>
    </source>
</evidence>
<reference evidence="4" key="1">
    <citation type="submission" date="2025-08" db="UniProtKB">
        <authorList>
            <consortium name="RefSeq"/>
        </authorList>
    </citation>
    <scope>IDENTIFICATION</scope>
    <source>
        <tissue evidence="4">Fruit stalk</tissue>
    </source>
</reference>
<keyword evidence="3" id="KW-1185">Reference proteome</keyword>
<dbReference type="RefSeq" id="XP_022746426.1">
    <property type="nucleotide sequence ID" value="XM_022890691.1"/>
</dbReference>
<dbReference type="Pfam" id="PF02985">
    <property type="entry name" value="HEAT"/>
    <property type="match status" value="1"/>
</dbReference>
<dbReference type="InterPro" id="IPR000357">
    <property type="entry name" value="HEAT"/>
</dbReference>
<evidence type="ECO:0000313" key="3">
    <source>
        <dbReference type="Proteomes" id="UP000515121"/>
    </source>
</evidence>
<organism evidence="3 4">
    <name type="scientific">Durio zibethinus</name>
    <name type="common">Durian</name>
    <dbReference type="NCBI Taxonomy" id="66656"/>
    <lineage>
        <taxon>Eukaryota</taxon>
        <taxon>Viridiplantae</taxon>
        <taxon>Streptophyta</taxon>
        <taxon>Embryophyta</taxon>
        <taxon>Tracheophyta</taxon>
        <taxon>Spermatophyta</taxon>
        <taxon>Magnoliopsida</taxon>
        <taxon>eudicotyledons</taxon>
        <taxon>Gunneridae</taxon>
        <taxon>Pentapetalae</taxon>
        <taxon>rosids</taxon>
        <taxon>malvids</taxon>
        <taxon>Malvales</taxon>
        <taxon>Malvaceae</taxon>
        <taxon>Helicteroideae</taxon>
        <taxon>Durio</taxon>
    </lineage>
</organism>
<dbReference type="Gene3D" id="1.25.10.10">
    <property type="entry name" value="Leucine-rich Repeat Variant"/>
    <property type="match status" value="1"/>
</dbReference>
<keyword evidence="1" id="KW-0677">Repeat</keyword>
<protein>
    <submittedName>
        <fullName evidence="4">Uncharacterized protein LOC111296403</fullName>
    </submittedName>
</protein>
<dbReference type="AlphaFoldDB" id="A0A6P5Z285"/>
<gene>
    <name evidence="4" type="primary">LOC111296403</name>
</gene>
<accession>A0A6P5Z285</accession>
<dbReference type="InterPro" id="IPR021133">
    <property type="entry name" value="HEAT_type_2"/>
</dbReference>